<sequence length="170" mass="18563">MAILQPRRSSPPAAYSPSSAGSLVRCHAMFDAATKSDSAGVAAFVLMDDSGDLRMAKAHQYVGIGDPYVLEALALRDCLNECLSRQLRNVIIGEDAKVIIDKCCNKDTSDARIGALLQEIMLLLVDLGDAKVVFVGRNRNRVAHFVARRALSLSPSYLKGFDFVSWFNSR</sequence>
<dbReference type="Pfam" id="PF13456">
    <property type="entry name" value="RVT_3"/>
    <property type="match status" value="1"/>
</dbReference>
<dbReference type="PANTHER" id="PTHR47074:SF48">
    <property type="entry name" value="POLYNUCLEOTIDYL TRANSFERASE, RIBONUCLEASE H-LIKE SUPERFAMILY PROTEIN"/>
    <property type="match status" value="1"/>
</dbReference>
<gene>
    <name evidence="2" type="ORF">LTRI10_LOCUS4945</name>
</gene>
<name>A0AAV2CMM9_9ROSI</name>
<feature type="domain" description="RNase H type-1" evidence="1">
    <location>
        <begin position="30"/>
        <end position="150"/>
    </location>
</feature>
<dbReference type="CDD" id="cd06222">
    <property type="entry name" value="RNase_H_like"/>
    <property type="match status" value="1"/>
</dbReference>
<dbReference type="Gene3D" id="3.30.420.10">
    <property type="entry name" value="Ribonuclease H-like superfamily/Ribonuclease H"/>
    <property type="match status" value="1"/>
</dbReference>
<dbReference type="EMBL" id="OZ034813">
    <property type="protein sequence ID" value="CAL1357299.1"/>
    <property type="molecule type" value="Genomic_DNA"/>
</dbReference>
<dbReference type="PANTHER" id="PTHR47074">
    <property type="entry name" value="BNAC02G40300D PROTEIN"/>
    <property type="match status" value="1"/>
</dbReference>
<dbReference type="GO" id="GO:0003676">
    <property type="term" value="F:nucleic acid binding"/>
    <property type="evidence" value="ECO:0007669"/>
    <property type="project" value="InterPro"/>
</dbReference>
<evidence type="ECO:0000313" key="3">
    <source>
        <dbReference type="Proteomes" id="UP001497516"/>
    </source>
</evidence>
<dbReference type="AlphaFoldDB" id="A0AAV2CMM9"/>
<dbReference type="Proteomes" id="UP001497516">
    <property type="component" value="Chromosome 1"/>
</dbReference>
<organism evidence="2 3">
    <name type="scientific">Linum trigynum</name>
    <dbReference type="NCBI Taxonomy" id="586398"/>
    <lineage>
        <taxon>Eukaryota</taxon>
        <taxon>Viridiplantae</taxon>
        <taxon>Streptophyta</taxon>
        <taxon>Embryophyta</taxon>
        <taxon>Tracheophyta</taxon>
        <taxon>Spermatophyta</taxon>
        <taxon>Magnoliopsida</taxon>
        <taxon>eudicotyledons</taxon>
        <taxon>Gunneridae</taxon>
        <taxon>Pentapetalae</taxon>
        <taxon>rosids</taxon>
        <taxon>fabids</taxon>
        <taxon>Malpighiales</taxon>
        <taxon>Linaceae</taxon>
        <taxon>Linum</taxon>
    </lineage>
</organism>
<reference evidence="2 3" key="1">
    <citation type="submission" date="2024-04" db="EMBL/GenBank/DDBJ databases">
        <authorList>
            <person name="Fracassetti M."/>
        </authorList>
    </citation>
    <scope>NUCLEOTIDE SEQUENCE [LARGE SCALE GENOMIC DNA]</scope>
</reference>
<dbReference type="InterPro" id="IPR052929">
    <property type="entry name" value="RNase_H-like_EbsB-rel"/>
</dbReference>
<dbReference type="InterPro" id="IPR044730">
    <property type="entry name" value="RNase_H-like_dom_plant"/>
</dbReference>
<dbReference type="InterPro" id="IPR002156">
    <property type="entry name" value="RNaseH_domain"/>
</dbReference>
<evidence type="ECO:0000313" key="2">
    <source>
        <dbReference type="EMBL" id="CAL1357299.1"/>
    </source>
</evidence>
<protein>
    <recommendedName>
        <fullName evidence="1">RNase H type-1 domain-containing protein</fullName>
    </recommendedName>
</protein>
<dbReference type="InterPro" id="IPR036397">
    <property type="entry name" value="RNaseH_sf"/>
</dbReference>
<evidence type="ECO:0000259" key="1">
    <source>
        <dbReference type="Pfam" id="PF13456"/>
    </source>
</evidence>
<accession>A0AAV2CMM9</accession>
<keyword evidence="3" id="KW-1185">Reference proteome</keyword>
<proteinExistence type="predicted"/>
<dbReference type="GO" id="GO:0004523">
    <property type="term" value="F:RNA-DNA hybrid ribonuclease activity"/>
    <property type="evidence" value="ECO:0007669"/>
    <property type="project" value="InterPro"/>
</dbReference>